<evidence type="ECO:0000256" key="4">
    <source>
        <dbReference type="ARBA" id="ARBA00022840"/>
    </source>
</evidence>
<dbReference type="InterPro" id="IPR041679">
    <property type="entry name" value="DNA2/NAM7-like_C"/>
</dbReference>
<feature type="domain" description="DNA2/NAM7 helicase-like C-terminal" evidence="5">
    <location>
        <begin position="7"/>
        <end position="100"/>
    </location>
</feature>
<evidence type="ECO:0000256" key="3">
    <source>
        <dbReference type="ARBA" id="ARBA00022806"/>
    </source>
</evidence>
<keyword evidence="4" id="KW-0067">ATP-binding</keyword>
<dbReference type="AlphaFoldDB" id="X1SSH5"/>
<reference evidence="6" key="1">
    <citation type="journal article" date="2014" name="Front. Microbiol.">
        <title>High frequency of phylogenetically diverse reductive dehalogenase-homologous genes in deep subseafloor sedimentary metagenomes.</title>
        <authorList>
            <person name="Kawai M."/>
            <person name="Futagami T."/>
            <person name="Toyoda A."/>
            <person name="Takaki Y."/>
            <person name="Nishi S."/>
            <person name="Hori S."/>
            <person name="Arai W."/>
            <person name="Tsubouchi T."/>
            <person name="Morono Y."/>
            <person name="Uchiyama I."/>
            <person name="Ito T."/>
            <person name="Fujiyama A."/>
            <person name="Inagaki F."/>
            <person name="Takami H."/>
        </authorList>
    </citation>
    <scope>NUCLEOTIDE SEQUENCE</scope>
    <source>
        <strain evidence="6">Expedition CK06-06</strain>
    </source>
</reference>
<dbReference type="InterPro" id="IPR047187">
    <property type="entry name" value="SF1_C_Upf1"/>
</dbReference>
<dbReference type="PANTHER" id="PTHR43788">
    <property type="entry name" value="DNA2/NAM7 HELICASE FAMILY MEMBER"/>
    <property type="match status" value="1"/>
</dbReference>
<dbReference type="GO" id="GO:0043139">
    <property type="term" value="F:5'-3' DNA helicase activity"/>
    <property type="evidence" value="ECO:0007669"/>
    <property type="project" value="TreeGrafter"/>
</dbReference>
<proteinExistence type="predicted"/>
<sequence length="133" mass="15212">AVWVALSQGVKSSDIGIIAPYNAQVVQILQKLRQISRENALDIDGLKVSTVHSFQGQERRVIVVDFTDDNVTPTHLTAKRQLINVALSRAKEQLVIVGNQDYLRNKEYFNEKEIEIFKRLLKHSRLQRESGEE</sequence>
<dbReference type="EMBL" id="BARW01024797">
    <property type="protein sequence ID" value="GAI95997.1"/>
    <property type="molecule type" value="Genomic_DNA"/>
</dbReference>
<dbReference type="Gene3D" id="3.40.50.300">
    <property type="entry name" value="P-loop containing nucleotide triphosphate hydrolases"/>
    <property type="match status" value="1"/>
</dbReference>
<accession>X1SSH5</accession>
<keyword evidence="2" id="KW-0378">Hydrolase</keyword>
<dbReference type="GO" id="GO:0016787">
    <property type="term" value="F:hydrolase activity"/>
    <property type="evidence" value="ECO:0007669"/>
    <property type="project" value="UniProtKB-KW"/>
</dbReference>
<dbReference type="Pfam" id="PF13087">
    <property type="entry name" value="AAA_12"/>
    <property type="match status" value="1"/>
</dbReference>
<keyword evidence="1" id="KW-0547">Nucleotide-binding</keyword>
<evidence type="ECO:0000256" key="2">
    <source>
        <dbReference type="ARBA" id="ARBA00022801"/>
    </source>
</evidence>
<protein>
    <recommendedName>
        <fullName evidence="5">DNA2/NAM7 helicase-like C-terminal domain-containing protein</fullName>
    </recommendedName>
</protein>
<feature type="non-terminal residue" evidence="6">
    <location>
        <position position="1"/>
    </location>
</feature>
<organism evidence="6">
    <name type="scientific">marine sediment metagenome</name>
    <dbReference type="NCBI Taxonomy" id="412755"/>
    <lineage>
        <taxon>unclassified sequences</taxon>
        <taxon>metagenomes</taxon>
        <taxon>ecological metagenomes</taxon>
    </lineage>
</organism>
<evidence type="ECO:0000313" key="6">
    <source>
        <dbReference type="EMBL" id="GAI95997.1"/>
    </source>
</evidence>
<evidence type="ECO:0000256" key="1">
    <source>
        <dbReference type="ARBA" id="ARBA00022741"/>
    </source>
</evidence>
<dbReference type="InterPro" id="IPR027417">
    <property type="entry name" value="P-loop_NTPase"/>
</dbReference>
<comment type="caution">
    <text evidence="6">The sequence shown here is derived from an EMBL/GenBank/DDBJ whole genome shotgun (WGS) entry which is preliminary data.</text>
</comment>
<gene>
    <name evidence="6" type="ORF">S12H4_40798</name>
</gene>
<dbReference type="GO" id="GO:0005524">
    <property type="term" value="F:ATP binding"/>
    <property type="evidence" value="ECO:0007669"/>
    <property type="project" value="UniProtKB-KW"/>
</dbReference>
<dbReference type="InterPro" id="IPR050534">
    <property type="entry name" value="Coronavir_polyprotein_1ab"/>
</dbReference>
<keyword evidence="3" id="KW-0347">Helicase</keyword>
<evidence type="ECO:0000259" key="5">
    <source>
        <dbReference type="Pfam" id="PF13087"/>
    </source>
</evidence>
<dbReference type="CDD" id="cd18808">
    <property type="entry name" value="SF1_C_Upf1"/>
    <property type="match status" value="1"/>
</dbReference>
<dbReference type="PANTHER" id="PTHR43788:SF8">
    <property type="entry name" value="DNA-BINDING PROTEIN SMUBP-2"/>
    <property type="match status" value="1"/>
</dbReference>
<dbReference type="SUPFAM" id="SSF52540">
    <property type="entry name" value="P-loop containing nucleoside triphosphate hydrolases"/>
    <property type="match status" value="1"/>
</dbReference>
<name>X1SSH5_9ZZZZ</name>